<dbReference type="GO" id="GO:0005886">
    <property type="term" value="C:plasma membrane"/>
    <property type="evidence" value="ECO:0007669"/>
    <property type="project" value="UniProtKB-SubCell"/>
</dbReference>
<dbReference type="NCBIfam" id="TIGR04178">
    <property type="entry name" value="exo_archaeo"/>
    <property type="match status" value="1"/>
</dbReference>
<dbReference type="InterPro" id="IPR019127">
    <property type="entry name" value="Exosortase"/>
</dbReference>
<sequence>MLKLHKYMPDAARFLISFLVLFATFYGFNIGYIGITSPGGLYSPFLDQHFNYIALWRNLYISTAAKILELMGHVVYTTDISLKVQGYSGFRLVYSCLGYGIISCFSAFVLSFPKPLQSRLKFLSVGLSLILSLNLCRLIMIALFYNPQTTILSVNHHDIFNAFLYIAILSISYKWLKS</sequence>
<comment type="subcellular location">
    <subcellularLocation>
        <location evidence="1">Cell membrane</location>
        <topology evidence="1">Multi-pass membrane protein</topology>
    </subcellularLocation>
</comment>
<feature type="transmembrane region" description="Helical" evidence="8">
    <location>
        <begin position="92"/>
        <end position="110"/>
    </location>
</feature>
<evidence type="ECO:0000313" key="10">
    <source>
        <dbReference type="Proteomes" id="UP001214530"/>
    </source>
</evidence>
<dbReference type="Proteomes" id="UP001214530">
    <property type="component" value="Chromosome"/>
</dbReference>
<organism evidence="9 10">
    <name type="scientific">Candidatus Pedobacter colombiensis</name>
    <dbReference type="NCBI Taxonomy" id="3121371"/>
    <lineage>
        <taxon>Bacteria</taxon>
        <taxon>Pseudomonadati</taxon>
        <taxon>Bacteroidota</taxon>
        <taxon>Sphingobacteriia</taxon>
        <taxon>Sphingobacteriales</taxon>
        <taxon>Sphingobacteriaceae</taxon>
        <taxon>Pedobacter</taxon>
    </lineage>
</organism>
<dbReference type="AlphaFoldDB" id="A0AAJ6B6H9"/>
<dbReference type="EMBL" id="CP119313">
    <property type="protein sequence ID" value="WEK18451.1"/>
    <property type="molecule type" value="Genomic_DNA"/>
</dbReference>
<dbReference type="InterPro" id="IPR026392">
    <property type="entry name" value="Exo/Archaeosortase_dom"/>
</dbReference>
<evidence type="ECO:0000256" key="3">
    <source>
        <dbReference type="ARBA" id="ARBA00022670"/>
    </source>
</evidence>
<dbReference type="Pfam" id="PF09721">
    <property type="entry name" value="Exosortase_EpsH"/>
    <property type="match status" value="1"/>
</dbReference>
<evidence type="ECO:0000256" key="7">
    <source>
        <dbReference type="ARBA" id="ARBA00023136"/>
    </source>
</evidence>
<evidence type="ECO:0008006" key="11">
    <source>
        <dbReference type="Google" id="ProtNLM"/>
    </source>
</evidence>
<evidence type="ECO:0000256" key="1">
    <source>
        <dbReference type="ARBA" id="ARBA00004651"/>
    </source>
</evidence>
<keyword evidence="2" id="KW-1003">Cell membrane</keyword>
<gene>
    <name evidence="9" type="ORF">P0Y49_16805</name>
</gene>
<evidence type="ECO:0000256" key="8">
    <source>
        <dbReference type="SAM" id="Phobius"/>
    </source>
</evidence>
<keyword evidence="5" id="KW-0378">Hydrolase</keyword>
<reference evidence="9" key="1">
    <citation type="submission" date="2023-03" db="EMBL/GenBank/DDBJ databases">
        <title>Andean soil-derived lignocellulolytic bacterial consortium as a source of novel taxa and putative plastic-active enzymes.</title>
        <authorList>
            <person name="Diaz-Garcia L."/>
            <person name="Chuvochina M."/>
            <person name="Feuerriegel G."/>
            <person name="Bunk B."/>
            <person name="Sproer C."/>
            <person name="Streit W.R."/>
            <person name="Rodriguez L.M."/>
            <person name="Overmann J."/>
            <person name="Jimenez D.J."/>
        </authorList>
    </citation>
    <scope>NUCLEOTIDE SEQUENCE</scope>
    <source>
        <strain evidence="9">MAG 3858</strain>
    </source>
</reference>
<dbReference type="GO" id="GO:0006508">
    <property type="term" value="P:proteolysis"/>
    <property type="evidence" value="ECO:0007669"/>
    <property type="project" value="UniProtKB-KW"/>
</dbReference>
<dbReference type="GO" id="GO:0008233">
    <property type="term" value="F:peptidase activity"/>
    <property type="evidence" value="ECO:0007669"/>
    <property type="project" value="UniProtKB-KW"/>
</dbReference>
<evidence type="ECO:0000256" key="4">
    <source>
        <dbReference type="ARBA" id="ARBA00022692"/>
    </source>
</evidence>
<evidence type="ECO:0000256" key="5">
    <source>
        <dbReference type="ARBA" id="ARBA00022801"/>
    </source>
</evidence>
<dbReference type="NCBIfam" id="NF046083">
    <property type="entry name" value="exosort_XrtY"/>
    <property type="match status" value="1"/>
</dbReference>
<protein>
    <recommendedName>
        <fullName evidence="11">Exosortase/archaeosortase family protein</fullName>
    </recommendedName>
</protein>
<keyword evidence="7 8" id="KW-0472">Membrane</keyword>
<name>A0AAJ6B6H9_9SPHI</name>
<feature type="transmembrane region" description="Helical" evidence="8">
    <location>
        <begin position="159"/>
        <end position="176"/>
    </location>
</feature>
<evidence type="ECO:0000256" key="6">
    <source>
        <dbReference type="ARBA" id="ARBA00022989"/>
    </source>
</evidence>
<evidence type="ECO:0000256" key="2">
    <source>
        <dbReference type="ARBA" id="ARBA00022475"/>
    </source>
</evidence>
<feature type="transmembrane region" description="Helical" evidence="8">
    <location>
        <begin position="12"/>
        <end position="35"/>
    </location>
</feature>
<keyword evidence="3" id="KW-0645">Protease</keyword>
<accession>A0AAJ6B6H9</accession>
<keyword evidence="4 8" id="KW-0812">Transmembrane</keyword>
<evidence type="ECO:0000313" key="9">
    <source>
        <dbReference type="EMBL" id="WEK18451.1"/>
    </source>
</evidence>
<proteinExistence type="predicted"/>
<keyword evidence="6 8" id="KW-1133">Transmembrane helix</keyword>
<feature type="transmembrane region" description="Helical" evidence="8">
    <location>
        <begin position="122"/>
        <end position="147"/>
    </location>
</feature>